<evidence type="ECO:0000313" key="2">
    <source>
        <dbReference type="WBParaSite" id="nRc.2.0.1.t27426-RA"/>
    </source>
</evidence>
<reference evidence="2" key="1">
    <citation type="submission" date="2022-11" db="UniProtKB">
        <authorList>
            <consortium name="WormBaseParasite"/>
        </authorList>
    </citation>
    <scope>IDENTIFICATION</scope>
</reference>
<keyword evidence="1" id="KW-1185">Reference proteome</keyword>
<dbReference type="Proteomes" id="UP000887565">
    <property type="component" value="Unplaced"/>
</dbReference>
<sequence>MAHDYGLGNIVLFVKRNFLVLKCKSRTNPGSFWLYKKNKSKRLANVSESAYYECLNCLKLGAERGRVTVRDIELLVTPTLVTIFFVCQVIKLM</sequence>
<name>A0A915JN95_ROMCU</name>
<dbReference type="WBParaSite" id="nRc.2.0.1.t27426-RA">
    <property type="protein sequence ID" value="nRc.2.0.1.t27426-RA"/>
    <property type="gene ID" value="nRc.2.0.1.g27426"/>
</dbReference>
<proteinExistence type="predicted"/>
<accession>A0A915JN95</accession>
<protein>
    <submittedName>
        <fullName evidence="2">Uncharacterized protein</fullName>
    </submittedName>
</protein>
<organism evidence="1 2">
    <name type="scientific">Romanomermis culicivorax</name>
    <name type="common">Nematode worm</name>
    <dbReference type="NCBI Taxonomy" id="13658"/>
    <lineage>
        <taxon>Eukaryota</taxon>
        <taxon>Metazoa</taxon>
        <taxon>Ecdysozoa</taxon>
        <taxon>Nematoda</taxon>
        <taxon>Enoplea</taxon>
        <taxon>Dorylaimia</taxon>
        <taxon>Mermithida</taxon>
        <taxon>Mermithoidea</taxon>
        <taxon>Mermithidae</taxon>
        <taxon>Romanomermis</taxon>
    </lineage>
</organism>
<evidence type="ECO:0000313" key="1">
    <source>
        <dbReference type="Proteomes" id="UP000887565"/>
    </source>
</evidence>
<dbReference type="AlphaFoldDB" id="A0A915JN95"/>